<name>A0A6G9HDL0_9VIRU</name>
<organism evidence="2">
    <name type="scientific">Panulirus argus virus 1</name>
    <dbReference type="NCBI Taxonomy" id="380624"/>
    <lineage>
        <taxon>Viruses</taxon>
    </lineage>
</organism>
<accession>A0A6G9HDL0</accession>
<reference evidence="2" key="1">
    <citation type="journal article" date="2020" name="MBio">
        <title>A New Family of DNA Viruses Causing Disease in Crustaceans from Diverse Aquatic Biomes.</title>
        <authorList>
            <person name="Subramaniam K."/>
            <person name="Behringer D.C."/>
            <person name="Bojko J."/>
            <person name="Yutin N."/>
            <person name="Clark A.S."/>
            <person name="Bateman K.S."/>
            <person name="van Aerle R."/>
            <person name="Bass D."/>
            <person name="Kerr R.C."/>
            <person name="Koonin E.V."/>
            <person name="Stentiford G.D."/>
            <person name="Waltzek T.B."/>
        </authorList>
    </citation>
    <scope>NUCLEOTIDE SEQUENCE</scope>
</reference>
<feature type="compositionally biased region" description="Acidic residues" evidence="1">
    <location>
        <begin position="40"/>
        <end position="62"/>
    </location>
</feature>
<gene>
    <name evidence="2" type="primary">ORF27</name>
</gene>
<sequence length="97" mass="11208">MLKRKLEEEEVNVLLKKIKREVDQFYININCIIKQSLLISDEDDDEDDDNNDDEDDDDDEDGGVGVGEAAAEEGERRGKAIEEMSVQDFRFRGRTIR</sequence>
<evidence type="ECO:0000313" key="2">
    <source>
        <dbReference type="EMBL" id="QIQ08643.1"/>
    </source>
</evidence>
<evidence type="ECO:0000256" key="1">
    <source>
        <dbReference type="SAM" id="MobiDB-lite"/>
    </source>
</evidence>
<protein>
    <submittedName>
        <fullName evidence="2">Uncharacterized protein</fullName>
    </submittedName>
</protein>
<proteinExistence type="predicted"/>
<dbReference type="EMBL" id="MN604017">
    <property type="protein sequence ID" value="QIQ08643.1"/>
    <property type="molecule type" value="Genomic_DNA"/>
</dbReference>
<feature type="region of interest" description="Disordered" evidence="1">
    <location>
        <begin position="40"/>
        <end position="81"/>
    </location>
</feature>